<dbReference type="Proteomes" id="UP000054408">
    <property type="component" value="Unassembled WGS sequence"/>
</dbReference>
<dbReference type="InterPro" id="IPR037094">
    <property type="entry name" value="Glyco_hydro_38_cen_sf"/>
</dbReference>
<feature type="chain" id="PRO_5017845738" description="Alpha-mannosidase" evidence="7">
    <location>
        <begin position="35"/>
        <end position="1076"/>
    </location>
</feature>
<dbReference type="GO" id="GO:0006491">
    <property type="term" value="P:N-glycan processing"/>
    <property type="evidence" value="ECO:0007669"/>
    <property type="project" value="TreeGrafter"/>
</dbReference>
<evidence type="ECO:0000313" key="9">
    <source>
        <dbReference type="EMBL" id="KNC56371.1"/>
    </source>
</evidence>
<dbReference type="InterPro" id="IPR011682">
    <property type="entry name" value="Glyco_hydro_38_C"/>
</dbReference>
<dbReference type="InterPro" id="IPR011330">
    <property type="entry name" value="Glyco_hydro/deAcase_b/a-brl"/>
</dbReference>
<evidence type="ECO:0000256" key="3">
    <source>
        <dbReference type="ARBA" id="ARBA00022801"/>
    </source>
</evidence>
<dbReference type="OrthoDB" id="10261055at2759"/>
<dbReference type="PANTHER" id="PTHR11607">
    <property type="entry name" value="ALPHA-MANNOSIDASE"/>
    <property type="match status" value="1"/>
</dbReference>
<dbReference type="GO" id="GO:0046872">
    <property type="term" value="F:metal ion binding"/>
    <property type="evidence" value="ECO:0007669"/>
    <property type="project" value="UniProtKB-KW"/>
</dbReference>
<keyword evidence="5" id="KW-1015">Disulfide bond</keyword>
<proteinExistence type="inferred from homology"/>
<dbReference type="SUPFAM" id="SSF88713">
    <property type="entry name" value="Glycoside hydrolase/deacetylase"/>
    <property type="match status" value="1"/>
</dbReference>
<dbReference type="GeneID" id="25562025"/>
<dbReference type="EC" id="3.2.1.-" evidence="7"/>
<keyword evidence="7" id="KW-0732">Signal</keyword>
<dbReference type="OMA" id="CPWGQHP"/>
<dbReference type="Pfam" id="PF07748">
    <property type="entry name" value="Glyco_hydro_38C"/>
    <property type="match status" value="1"/>
</dbReference>
<dbReference type="GO" id="GO:0030246">
    <property type="term" value="F:carbohydrate binding"/>
    <property type="evidence" value="ECO:0007669"/>
    <property type="project" value="InterPro"/>
</dbReference>
<dbReference type="FunFam" id="1.20.1270.50:FF:000001">
    <property type="entry name" value="Alpha-mannosidase"/>
    <property type="match status" value="1"/>
</dbReference>
<evidence type="ECO:0000256" key="7">
    <source>
        <dbReference type="RuleBase" id="RU361199"/>
    </source>
</evidence>
<dbReference type="GO" id="GO:0000139">
    <property type="term" value="C:Golgi membrane"/>
    <property type="evidence" value="ECO:0007669"/>
    <property type="project" value="TreeGrafter"/>
</dbReference>
<dbReference type="Pfam" id="PF09261">
    <property type="entry name" value="Alpha-mann_mid"/>
    <property type="match status" value="1"/>
</dbReference>
<feature type="signal peptide" evidence="7">
    <location>
        <begin position="1"/>
        <end position="34"/>
    </location>
</feature>
<dbReference type="SUPFAM" id="SSF88688">
    <property type="entry name" value="Families 57/38 glycoside transferase middle domain"/>
    <property type="match status" value="1"/>
</dbReference>
<dbReference type="Pfam" id="PF01074">
    <property type="entry name" value="Glyco_hydro_38N"/>
    <property type="match status" value="1"/>
</dbReference>
<dbReference type="AlphaFoldDB" id="A0A0L0DWA8"/>
<evidence type="ECO:0000259" key="8">
    <source>
        <dbReference type="SMART" id="SM00872"/>
    </source>
</evidence>
<comment type="cofactor">
    <cofactor evidence="7">
        <name>Zn(2+)</name>
        <dbReference type="ChEBI" id="CHEBI:29105"/>
    </cofactor>
    <text evidence="7">Binds 1 zinc ion per subunit.</text>
</comment>
<dbReference type="SMART" id="SM00872">
    <property type="entry name" value="Alpha-mann_mid"/>
    <property type="match status" value="1"/>
</dbReference>
<keyword evidence="10" id="KW-1185">Reference proteome</keyword>
<name>A0A0L0DWA8_THETB</name>
<organism evidence="9 10">
    <name type="scientific">Thecamonas trahens ATCC 50062</name>
    <dbReference type="NCBI Taxonomy" id="461836"/>
    <lineage>
        <taxon>Eukaryota</taxon>
        <taxon>Apusozoa</taxon>
        <taxon>Apusomonadida</taxon>
        <taxon>Apusomonadidae</taxon>
        <taxon>Thecamonas</taxon>
    </lineage>
</organism>
<accession>A0A0L0DWA8</accession>
<feature type="domain" description="Glycoside hydrolase family 38 central" evidence="8">
    <location>
        <begin position="351"/>
        <end position="437"/>
    </location>
</feature>
<dbReference type="CDD" id="cd00451">
    <property type="entry name" value="GH38N_AMII_euk"/>
    <property type="match status" value="1"/>
</dbReference>
<dbReference type="RefSeq" id="XP_013760886.1">
    <property type="nucleotide sequence ID" value="XM_013905432.1"/>
</dbReference>
<dbReference type="eggNOG" id="KOG1958">
    <property type="taxonomic scope" value="Eukaryota"/>
</dbReference>
<dbReference type="InterPro" id="IPR011013">
    <property type="entry name" value="Gal_mutarotase_sf_dom"/>
</dbReference>
<protein>
    <recommendedName>
        <fullName evidence="7">Alpha-mannosidase</fullName>
        <ecNumber evidence="7">3.2.1.-</ecNumber>
    </recommendedName>
</protein>
<dbReference type="Gene3D" id="2.70.98.30">
    <property type="entry name" value="Golgi alpha-mannosidase II, domain 4"/>
    <property type="match status" value="1"/>
</dbReference>
<evidence type="ECO:0000313" key="10">
    <source>
        <dbReference type="Proteomes" id="UP000054408"/>
    </source>
</evidence>
<dbReference type="STRING" id="461836.A0A0L0DWA8"/>
<evidence type="ECO:0000256" key="2">
    <source>
        <dbReference type="ARBA" id="ARBA00022723"/>
    </source>
</evidence>
<dbReference type="Gene3D" id="2.60.40.1180">
    <property type="entry name" value="Golgi alpha-mannosidase II"/>
    <property type="match status" value="1"/>
</dbReference>
<dbReference type="InterPro" id="IPR027291">
    <property type="entry name" value="Glyco_hydro_38_N_sf"/>
</dbReference>
<evidence type="ECO:0000256" key="6">
    <source>
        <dbReference type="ARBA" id="ARBA00023295"/>
    </source>
</evidence>
<keyword evidence="3 7" id="KW-0378">Hydrolase</keyword>
<evidence type="ECO:0000256" key="4">
    <source>
        <dbReference type="ARBA" id="ARBA00022833"/>
    </source>
</evidence>
<gene>
    <name evidence="9" type="ORF">AMSG_02341</name>
</gene>
<keyword evidence="6 7" id="KW-0326">Glycosidase</keyword>
<dbReference type="SUPFAM" id="SSF74650">
    <property type="entry name" value="Galactose mutarotase-like"/>
    <property type="match status" value="1"/>
</dbReference>
<reference evidence="9 10" key="1">
    <citation type="submission" date="2010-05" db="EMBL/GenBank/DDBJ databases">
        <title>The Genome Sequence of Thecamonas trahens ATCC 50062.</title>
        <authorList>
            <consortium name="The Broad Institute Genome Sequencing Platform"/>
            <person name="Russ C."/>
            <person name="Cuomo C."/>
            <person name="Shea T."/>
            <person name="Young S.K."/>
            <person name="Zeng Q."/>
            <person name="Koehrsen M."/>
            <person name="Haas B."/>
            <person name="Borodovsky M."/>
            <person name="Guigo R."/>
            <person name="Alvarado L."/>
            <person name="Berlin A."/>
            <person name="Bochicchio J."/>
            <person name="Borenstein D."/>
            <person name="Chapman S."/>
            <person name="Chen Z."/>
            <person name="Freedman E."/>
            <person name="Gellesch M."/>
            <person name="Goldberg J."/>
            <person name="Griggs A."/>
            <person name="Gujja S."/>
            <person name="Heilman E."/>
            <person name="Heiman D."/>
            <person name="Hepburn T."/>
            <person name="Howarth C."/>
            <person name="Jen D."/>
            <person name="Larson L."/>
            <person name="Mehta T."/>
            <person name="Park D."/>
            <person name="Pearson M."/>
            <person name="Roberts A."/>
            <person name="Saif S."/>
            <person name="Shenoy N."/>
            <person name="Sisk P."/>
            <person name="Stolte C."/>
            <person name="Sykes S."/>
            <person name="Thomson T."/>
            <person name="Walk T."/>
            <person name="White J."/>
            <person name="Yandava C."/>
            <person name="Burger G."/>
            <person name="Gray M.W."/>
            <person name="Holland P.W.H."/>
            <person name="King N."/>
            <person name="Lang F.B.F."/>
            <person name="Roger A.J."/>
            <person name="Ruiz-Trillo I."/>
            <person name="Lander E."/>
            <person name="Nusbaum C."/>
        </authorList>
    </citation>
    <scope>NUCLEOTIDE SEQUENCE [LARGE SCALE GENOMIC DNA]</scope>
    <source>
        <strain evidence="9 10">ATCC 50062</strain>
    </source>
</reference>
<keyword evidence="2 7" id="KW-0479">Metal-binding</keyword>
<dbReference type="GO" id="GO:0006013">
    <property type="term" value="P:mannose metabolic process"/>
    <property type="evidence" value="ECO:0007669"/>
    <property type="project" value="InterPro"/>
</dbReference>
<dbReference type="Gene3D" id="1.20.1270.50">
    <property type="entry name" value="Glycoside hydrolase family 38, central domain"/>
    <property type="match status" value="1"/>
</dbReference>
<dbReference type="InterPro" id="IPR013780">
    <property type="entry name" value="Glyco_hydro_b"/>
</dbReference>
<dbReference type="InterPro" id="IPR000602">
    <property type="entry name" value="Glyco_hydro_38_N"/>
</dbReference>
<dbReference type="PANTHER" id="PTHR11607:SF3">
    <property type="entry name" value="LYSOSOMAL ALPHA-MANNOSIDASE"/>
    <property type="match status" value="1"/>
</dbReference>
<sequence length="1076" mass="116386">MTREQRGSGWRVCAAWRLLVGAAVAAWLVAAVLASPAAAAGDELNVFILAHSHCDPGWLNTFEGYFQRDVNAILSNVVTALQQDARRRFIWAEISFFSRWYSRQSEETRQTVEDLVASGQLEFVEGGWVQADEADTNYVSIMNHIAEGHAYLKAHFGVRPRFAYQIDPFGHSSATPSLFARMGFEGLVINRIHHALKSSFKRSKHMEFVWRGAPETLGPESDLLTHVLHTHYSAPKGFDFEEHSMPISPSNVASRATVLVRELRSRSAAYATSNLLVPFGDDFKFKRAQYQFTNMEQLIEHINANEEGVNIRFATLSDYFDAMIAEAASAQDVTLPLYEADFFPYADNEDSYWTGYYTTRPVLKQLARATEAHLRGAEILYTLARTRTGHLRSAPTFWSKGMAALVDARRQTALVQHHDGITGTAKQHVVADYSTRLLAAHKGLTELQAALLPLLLASQDSLAAAAEVGELAAAAGLRDAVASDRVLDVEALDGNAGYVVVVSSSLAWPTSRLVKVMVTSSKVRVTDASGEALTIQVVPHWDDAHYAPSPHAGVGGTRPATGAGASEVFETEPAPARYALHFEAELGPLESRTFKVHRDVRSALAATTVDVYSGALQGKADAEEGVDGIVYHSAIPGQLTLTGTRTSVVLEDGLVASIAHDGEEAMEARQAFVQYASTRSGAYIFRAQSEGVKMSVASEAHAVRLVRGPLFESAKVVRGAIAFEVSVRASVGAGERLEGLMVELDVSVVAAPDNEVSLRFETAVASGETFYSDSGLQVMKRVRVASKPIHTNVYPCLATALVRDEKRAFAVLSTQPRGVTSLASGEIEVFLHRQLMQDDGRGLAEPPRDAARYASVMWLYAGSADGVEARRRQAAHMLEHPPLVFASTRGFGDGEWEAVFTLAAQGMAAPLETPAHLLTLKSMTATADDVLIQVSSLAEDNRQTPIPPLDKLLALDGQPVKVSALRPALLAGDEDRGTRRAIGSLLHLERDDFDVQAKLAAGGDGPGASQNTDEAGVFISQAALDDLAKAGAQRRLLEVGASEPELKLGPLAIKSFLVHLEPSEAVVAGRQQQGDR</sequence>
<dbReference type="GO" id="GO:0004559">
    <property type="term" value="F:alpha-mannosidase activity"/>
    <property type="evidence" value="ECO:0007669"/>
    <property type="project" value="InterPro"/>
</dbReference>
<dbReference type="EMBL" id="GL349441">
    <property type="protein sequence ID" value="KNC56371.1"/>
    <property type="molecule type" value="Genomic_DNA"/>
</dbReference>
<dbReference type="InterPro" id="IPR050843">
    <property type="entry name" value="Glycosyl_Hydrlase_38"/>
</dbReference>
<evidence type="ECO:0000256" key="5">
    <source>
        <dbReference type="ARBA" id="ARBA00023157"/>
    </source>
</evidence>
<dbReference type="InterPro" id="IPR015341">
    <property type="entry name" value="Glyco_hydro_38_cen"/>
</dbReference>
<dbReference type="InterPro" id="IPR028995">
    <property type="entry name" value="Glyco_hydro_57/38_cen_sf"/>
</dbReference>
<evidence type="ECO:0000256" key="1">
    <source>
        <dbReference type="ARBA" id="ARBA00009792"/>
    </source>
</evidence>
<dbReference type="Gene3D" id="3.20.110.10">
    <property type="entry name" value="Glycoside hydrolase 38, N terminal domain"/>
    <property type="match status" value="1"/>
</dbReference>
<comment type="similarity">
    <text evidence="1 7">Belongs to the glycosyl hydrolase 38 family.</text>
</comment>
<keyword evidence="4 7" id="KW-0862">Zinc</keyword>